<dbReference type="Proteomes" id="UP000389128">
    <property type="component" value="Unassembled WGS sequence"/>
</dbReference>
<protein>
    <submittedName>
        <fullName evidence="7">OmpA family protein</fullName>
    </submittedName>
</protein>
<gene>
    <name evidence="7" type="ORF">ETQ85_21665</name>
</gene>
<dbReference type="InterPro" id="IPR050330">
    <property type="entry name" value="Bact_OuterMem_StrucFunc"/>
</dbReference>
<accession>A0A6C2CIN9</accession>
<dbReference type="PROSITE" id="PS51123">
    <property type="entry name" value="OMPA_2"/>
    <property type="match status" value="1"/>
</dbReference>
<evidence type="ECO:0000256" key="3">
    <source>
        <dbReference type="ARBA" id="ARBA00023237"/>
    </source>
</evidence>
<dbReference type="InterPro" id="IPR006664">
    <property type="entry name" value="OMP_bac"/>
</dbReference>
<dbReference type="InterPro" id="IPR006665">
    <property type="entry name" value="OmpA-like"/>
</dbReference>
<evidence type="ECO:0000313" key="8">
    <source>
        <dbReference type="Proteomes" id="UP000389128"/>
    </source>
</evidence>
<evidence type="ECO:0000256" key="2">
    <source>
        <dbReference type="ARBA" id="ARBA00023136"/>
    </source>
</evidence>
<keyword evidence="8" id="KW-1185">Reference proteome</keyword>
<keyword evidence="2 4" id="KW-0472">Membrane</keyword>
<keyword evidence="5" id="KW-0732">Signal</keyword>
<proteinExistence type="predicted"/>
<dbReference type="PANTHER" id="PTHR30329:SF21">
    <property type="entry name" value="LIPOPROTEIN YIAD-RELATED"/>
    <property type="match status" value="1"/>
</dbReference>
<dbReference type="CDD" id="cd07185">
    <property type="entry name" value="OmpA_C-like"/>
    <property type="match status" value="1"/>
</dbReference>
<evidence type="ECO:0000256" key="1">
    <source>
        <dbReference type="ARBA" id="ARBA00004442"/>
    </source>
</evidence>
<dbReference type="PROSITE" id="PS01068">
    <property type="entry name" value="OMPA_1"/>
    <property type="match status" value="1"/>
</dbReference>
<dbReference type="PANTHER" id="PTHR30329">
    <property type="entry name" value="STATOR ELEMENT OF FLAGELLAR MOTOR COMPLEX"/>
    <property type="match status" value="1"/>
</dbReference>
<keyword evidence="3" id="KW-0998">Cell outer membrane</keyword>
<dbReference type="SUPFAM" id="SSF103088">
    <property type="entry name" value="OmpA-like"/>
    <property type="match status" value="1"/>
</dbReference>
<evidence type="ECO:0000256" key="5">
    <source>
        <dbReference type="SAM" id="SignalP"/>
    </source>
</evidence>
<dbReference type="PRINTS" id="PR01021">
    <property type="entry name" value="OMPADOMAIN"/>
</dbReference>
<organism evidence="7 8">
    <name type="scientific">Zoogloea oleivorans</name>
    <dbReference type="NCBI Taxonomy" id="1552750"/>
    <lineage>
        <taxon>Bacteria</taxon>
        <taxon>Pseudomonadati</taxon>
        <taxon>Pseudomonadota</taxon>
        <taxon>Betaproteobacteria</taxon>
        <taxon>Rhodocyclales</taxon>
        <taxon>Zoogloeaceae</taxon>
        <taxon>Zoogloea</taxon>
    </lineage>
</organism>
<dbReference type="InterPro" id="IPR036737">
    <property type="entry name" value="OmpA-like_sf"/>
</dbReference>
<dbReference type="OrthoDB" id="1149075at2"/>
<dbReference type="InterPro" id="IPR006690">
    <property type="entry name" value="OMPA-like_CS"/>
</dbReference>
<dbReference type="EMBL" id="SDKK01000028">
    <property type="protein sequence ID" value="TYC53349.1"/>
    <property type="molecule type" value="Genomic_DNA"/>
</dbReference>
<dbReference type="AlphaFoldDB" id="A0A6C2CIN9"/>
<dbReference type="Pfam" id="PF00691">
    <property type="entry name" value="OmpA"/>
    <property type="match status" value="1"/>
</dbReference>
<feature type="signal peptide" evidence="5">
    <location>
        <begin position="1"/>
        <end position="23"/>
    </location>
</feature>
<reference evidence="7 8" key="1">
    <citation type="submission" date="2019-01" db="EMBL/GenBank/DDBJ databases">
        <title>Zoogloea oleivorans genome sequencing and assembly.</title>
        <authorList>
            <person name="Tancsics A."/>
            <person name="Farkas M."/>
            <person name="Kriszt B."/>
            <person name="Maroti G."/>
            <person name="Horvath B."/>
        </authorList>
    </citation>
    <scope>NUCLEOTIDE SEQUENCE [LARGE SCALE GENOMIC DNA]</scope>
    <source>
        <strain evidence="7 8">Buc</strain>
    </source>
</reference>
<evidence type="ECO:0000313" key="7">
    <source>
        <dbReference type="EMBL" id="TYC53349.1"/>
    </source>
</evidence>
<dbReference type="RefSeq" id="WP_148581154.1">
    <property type="nucleotide sequence ID" value="NZ_SDKK01000028.1"/>
</dbReference>
<evidence type="ECO:0000259" key="6">
    <source>
        <dbReference type="PROSITE" id="PS51123"/>
    </source>
</evidence>
<dbReference type="GO" id="GO:0009279">
    <property type="term" value="C:cell outer membrane"/>
    <property type="evidence" value="ECO:0007669"/>
    <property type="project" value="UniProtKB-SubCell"/>
</dbReference>
<feature type="domain" description="OmpA-like" evidence="6">
    <location>
        <begin position="116"/>
        <end position="242"/>
    </location>
</feature>
<name>A0A6C2CIN9_9RHOO</name>
<sequence length="243" mass="25261">MTAANFRLASATLLMLAGLSAMAQSKDIVVDPKGEIPYAIDQRNVVVKSGADLCWRTGSWTPGAATEAKAGELPIACECDKDVVGADKCAPASARAASTPATAAPVTAAAPAAPKKCDFSVTLSADDAFAFNKATLSKSAKATLDNAVLAKLDTCATVNTVIINGHTDRLGSQSYNQKLSEKRADAVQSYLASKGLKAENMDTMGSGKTQPIKSCDDKLGRKKLIECLAPNRRVTVDVKGPAK</sequence>
<comment type="caution">
    <text evidence="7">The sequence shown here is derived from an EMBL/GenBank/DDBJ whole genome shotgun (WGS) entry which is preliminary data.</text>
</comment>
<dbReference type="Gene3D" id="3.30.1330.60">
    <property type="entry name" value="OmpA-like domain"/>
    <property type="match status" value="1"/>
</dbReference>
<comment type="subcellular location">
    <subcellularLocation>
        <location evidence="1">Cell outer membrane</location>
    </subcellularLocation>
</comment>
<feature type="chain" id="PRO_5025600458" evidence="5">
    <location>
        <begin position="24"/>
        <end position="243"/>
    </location>
</feature>
<evidence type="ECO:0000256" key="4">
    <source>
        <dbReference type="PROSITE-ProRule" id="PRU00473"/>
    </source>
</evidence>